<feature type="domain" description="PKD" evidence="1">
    <location>
        <begin position="1019"/>
        <end position="1078"/>
    </location>
</feature>
<keyword evidence="3" id="KW-1185">Reference proteome</keyword>
<dbReference type="InterPro" id="IPR025667">
    <property type="entry name" value="SprB_repeat"/>
</dbReference>
<evidence type="ECO:0000259" key="1">
    <source>
        <dbReference type="PROSITE" id="PS50093"/>
    </source>
</evidence>
<dbReference type="RefSeq" id="WP_238751529.1">
    <property type="nucleotide sequence ID" value="NZ_CAKLPZ010000003.1"/>
</dbReference>
<proteinExistence type="predicted"/>
<organism evidence="2 3">
    <name type="scientific">Neolewinella maritima</name>
    <dbReference type="NCBI Taxonomy" id="1383882"/>
    <lineage>
        <taxon>Bacteria</taxon>
        <taxon>Pseudomonadati</taxon>
        <taxon>Bacteroidota</taxon>
        <taxon>Saprospiria</taxon>
        <taxon>Saprospirales</taxon>
        <taxon>Lewinellaceae</taxon>
        <taxon>Neolewinella</taxon>
    </lineage>
</organism>
<dbReference type="Pfam" id="PF13573">
    <property type="entry name" value="SprB"/>
    <property type="match status" value="1"/>
</dbReference>
<feature type="domain" description="PKD" evidence="1">
    <location>
        <begin position="697"/>
        <end position="772"/>
    </location>
</feature>
<dbReference type="SUPFAM" id="SSF49299">
    <property type="entry name" value="PKD domain"/>
    <property type="match status" value="4"/>
</dbReference>
<dbReference type="Pfam" id="PF18911">
    <property type="entry name" value="PKD_4"/>
    <property type="match status" value="1"/>
</dbReference>
<dbReference type="Pfam" id="PF18962">
    <property type="entry name" value="Por_Secre_tail"/>
    <property type="match status" value="1"/>
</dbReference>
<dbReference type="InterPro" id="IPR035986">
    <property type="entry name" value="PKD_dom_sf"/>
</dbReference>
<name>A0ABN8F8V8_9BACT</name>
<reference evidence="2" key="1">
    <citation type="submission" date="2021-12" db="EMBL/GenBank/DDBJ databases">
        <authorList>
            <person name="Rodrigo-Torres L."/>
            <person name="Arahal R. D."/>
            <person name="Lucena T."/>
        </authorList>
    </citation>
    <scope>NUCLEOTIDE SEQUENCE</scope>
    <source>
        <strain evidence="2">CECT 8419</strain>
    </source>
</reference>
<dbReference type="SUPFAM" id="SSF49313">
    <property type="entry name" value="Cadherin-like"/>
    <property type="match status" value="1"/>
</dbReference>
<dbReference type="InterPro" id="IPR026444">
    <property type="entry name" value="Secre_tail"/>
</dbReference>
<dbReference type="Gene3D" id="2.60.40.10">
    <property type="entry name" value="Immunoglobulins"/>
    <property type="match status" value="6"/>
</dbReference>
<dbReference type="InterPro" id="IPR000601">
    <property type="entry name" value="PKD_dom"/>
</dbReference>
<dbReference type="InterPro" id="IPR015919">
    <property type="entry name" value="Cadherin-like_sf"/>
</dbReference>
<dbReference type="InterPro" id="IPR056844">
    <property type="entry name" value="SibA-E_N"/>
</dbReference>
<sequence length="1179" mass="124366">MNNLLQFIALPRRGAPVMRFLLFALLCFSMSLQASHFRYGSMSWRHISGTTVEFKIQEAWRASAFFSGIPSVGAEATVDLLQFGDGTSESVRVTVTSVDAADDWFFGETTITHTYPANMAYTPFLSGCCRIAGISNAAGSRYVLNQVDLSPGVLGNDSPVTALSPIVNVAMGASATFNVPATDPDGDPIQYRLPTTGEFQGINLTPLSITPQGVATITLNNAPAGSLFAMPVIVEDLDGSGNVKSATMVDFLIRVVMPSAPPVFDYTVTPADNFIFFVSPGQAVNFDIKASDPDPGSTVTLNAVGVPVGAVFTPGLPVSAETPQSSFSWTPQLANIGTNVINITARDDLGNQTATAVSIVVSQRPVFDVPPTPDATVHQVVAPGDLLTFTVQASDADPADQVQIISATQKDSGDDFTTLGATFAPPLPTPAGNPTSTVFSWTPAPTDWGMQHAVFTAEDLTAETATYEVPILVNTTPQFTSTPVLTAVSTFNYVYNITATDDDLPYGDALMLVAVSIPPWLTLTDNGDGTGQLSGTPLPGDEGTYTIELQAQDIHHHQNPGGIPTQTFQLVVTSDGGGGGGGGDTTCTLSIDPPTVTDVSCLATSDGSIQVTVSGAVGNVSYDLTGPTNQSNTTGVFTGLPDGMYTVTATDDGVAGCTATESGIMVGTGGGGAAPVITNIDVPTTVQLIGQILKAYVDYTDADDNDNHTATIDWGDGFSELMSIDQLTNEADAQHRYFAPGSYQVTITLEDGCGNVVTQQASNLIVVSNCPVAKAAPVITNIDVPTTVQLIGQILKAYVDYTDADDQDDHTATIDWGDGFSELMSIDQLTNEADAQHRYFAPGSYQVTVTIKDGCGGTTTMMAPNLIEVGNCSINNAAPVITAIDVPTTVQDIGQILKAYVDYTDADDTDDHTATIDWGDGFSELMSIDQLTNEADAQHRYFAAGSYQVSVTIDDGCGGTTTMMAPNLIEVSKCSVANAAPVITNIDVPTTVQDIGQILKAYVDYTDADDQDDHMAKIDWGDGYSEMMSVKQLTNKADAQHRYFAAGRYRVTITLKDSCGGMVTKMADNRIEVGAVSVSAPPAAPTVINLEGAAAAGRIDALVYPNPASHELRVEWTGFEGELRVALMDQVGRRVIEQRVAAEAANLRMDLTALQLAPGAYLLQLTDGDTRLNRMVLIQ</sequence>
<dbReference type="InterPro" id="IPR013783">
    <property type="entry name" value="Ig-like_fold"/>
</dbReference>
<accession>A0ABN8F8V8</accession>
<protein>
    <recommendedName>
        <fullName evidence="1">PKD domain-containing protein</fullName>
    </recommendedName>
</protein>
<feature type="domain" description="PKD" evidence="1">
    <location>
        <begin position="917"/>
        <end position="976"/>
    </location>
</feature>
<dbReference type="EMBL" id="CAKLPZ010000003">
    <property type="protein sequence ID" value="CAH1001680.1"/>
    <property type="molecule type" value="Genomic_DNA"/>
</dbReference>
<dbReference type="NCBIfam" id="TIGR04183">
    <property type="entry name" value="Por_Secre_tail"/>
    <property type="match status" value="1"/>
</dbReference>
<evidence type="ECO:0000313" key="3">
    <source>
        <dbReference type="Proteomes" id="UP000837803"/>
    </source>
</evidence>
<gene>
    <name evidence="2" type="ORF">LEM8419_02586</name>
</gene>
<dbReference type="Pfam" id="PF24907">
    <property type="entry name" value="SIBA-E_N"/>
    <property type="match status" value="1"/>
</dbReference>
<feature type="domain" description="PKD" evidence="1">
    <location>
        <begin position="815"/>
        <end position="869"/>
    </location>
</feature>
<dbReference type="Proteomes" id="UP000837803">
    <property type="component" value="Unassembled WGS sequence"/>
</dbReference>
<dbReference type="PROSITE" id="PS50093">
    <property type="entry name" value="PKD"/>
    <property type="match status" value="4"/>
</dbReference>
<comment type="caution">
    <text evidence="2">The sequence shown here is derived from an EMBL/GenBank/DDBJ whole genome shotgun (WGS) entry which is preliminary data.</text>
</comment>
<evidence type="ECO:0000313" key="2">
    <source>
        <dbReference type="EMBL" id="CAH1001680.1"/>
    </source>
</evidence>